<dbReference type="InterPro" id="IPR050833">
    <property type="entry name" value="Poly_Biosynth_Transport"/>
</dbReference>
<dbReference type="Proteomes" id="UP001596171">
    <property type="component" value="Unassembled WGS sequence"/>
</dbReference>
<organism evidence="7 8">
    <name type="scientific">Lactiplantibacillus nangangensis</name>
    <dbReference type="NCBI Taxonomy" id="2559917"/>
    <lineage>
        <taxon>Bacteria</taxon>
        <taxon>Bacillati</taxon>
        <taxon>Bacillota</taxon>
        <taxon>Bacilli</taxon>
        <taxon>Lactobacillales</taxon>
        <taxon>Lactobacillaceae</taxon>
        <taxon>Lactiplantibacillus</taxon>
    </lineage>
</organism>
<feature type="transmembrane region" description="Helical" evidence="6">
    <location>
        <begin position="464"/>
        <end position="483"/>
    </location>
</feature>
<feature type="transmembrane region" description="Helical" evidence="6">
    <location>
        <begin position="371"/>
        <end position="391"/>
    </location>
</feature>
<evidence type="ECO:0000256" key="3">
    <source>
        <dbReference type="ARBA" id="ARBA00022692"/>
    </source>
</evidence>
<proteinExistence type="predicted"/>
<feature type="transmembrane region" description="Helical" evidence="6">
    <location>
        <begin position="12"/>
        <end position="34"/>
    </location>
</feature>
<keyword evidence="4 6" id="KW-1133">Transmembrane helix</keyword>
<keyword evidence="8" id="KW-1185">Reference proteome</keyword>
<dbReference type="EMBL" id="JBHSSE010000009">
    <property type="protein sequence ID" value="MFC6201189.1"/>
    <property type="molecule type" value="Genomic_DNA"/>
</dbReference>
<dbReference type="PANTHER" id="PTHR30250:SF26">
    <property type="entry name" value="PSMA PROTEIN"/>
    <property type="match status" value="1"/>
</dbReference>
<evidence type="ECO:0000256" key="6">
    <source>
        <dbReference type="SAM" id="Phobius"/>
    </source>
</evidence>
<dbReference type="PANTHER" id="PTHR30250">
    <property type="entry name" value="PST FAMILY PREDICTED COLANIC ACID TRANSPORTER"/>
    <property type="match status" value="1"/>
</dbReference>
<comment type="subcellular location">
    <subcellularLocation>
        <location evidence="1">Cell membrane</location>
        <topology evidence="1">Multi-pass membrane protein</topology>
    </subcellularLocation>
</comment>
<comment type="caution">
    <text evidence="7">The sequence shown here is derived from an EMBL/GenBank/DDBJ whole genome shotgun (WGS) entry which is preliminary data.</text>
</comment>
<evidence type="ECO:0000256" key="5">
    <source>
        <dbReference type="ARBA" id="ARBA00023136"/>
    </source>
</evidence>
<evidence type="ECO:0000256" key="2">
    <source>
        <dbReference type="ARBA" id="ARBA00022475"/>
    </source>
</evidence>
<feature type="transmembrane region" description="Helical" evidence="6">
    <location>
        <begin position="125"/>
        <end position="144"/>
    </location>
</feature>
<evidence type="ECO:0000256" key="1">
    <source>
        <dbReference type="ARBA" id="ARBA00004651"/>
    </source>
</evidence>
<feature type="transmembrane region" description="Helical" evidence="6">
    <location>
        <begin position="341"/>
        <end position="359"/>
    </location>
</feature>
<sequence length="499" mass="56592">MKQRKFGAALSYINIIAKNLVNFLYTPFLLRFVGQSSYGLFQMTNSVMLSLSLLSMGFSSAYVKFYMSYKVKNDMKSIKKLNALYLIIFLFVSVLSLIIGILLVLNTDNLFGKTLNTAELQLTRSLMIIMVLDIAITFISTVFDSNITVNEQFIFQQSRQLFQTFLIPILCIPMVLMGVGVLSISITSITVTTLFLILNMSYCIRKLNMQFDFQNLPVQLFKELGAFSFFIFLNQVVDLVNNNAPNFILGMFRGAQLVATFSIAVQIKNMFFMLSTSLSSIFIPRVNELVNLKKSREVLTNLMIKVGRIQMTILFFVLGGFIVVGKYFVRLWAGPQNMEAYMLIILMVLPAIIPLSQNIGIEIQRALNKHIFRSVVYIIFALLNVVITVIGSVKIGLIGAAIGYVVSILGANGVLMNWYYAKKMHLNMKRYWIETLKVTFPFIFTTTTLMLVQYFSGSVNSMPQFFEFGVVYVLIYSVLYFVVTANSYEKSLLVGILKK</sequence>
<keyword evidence="3 6" id="KW-0812">Transmembrane</keyword>
<accession>A0ABW1SIS3</accession>
<name>A0ABW1SIS3_9LACO</name>
<gene>
    <name evidence="7" type="ORF">ACFP1L_04645</name>
</gene>
<evidence type="ECO:0000256" key="4">
    <source>
        <dbReference type="ARBA" id="ARBA00022989"/>
    </source>
</evidence>
<dbReference type="RefSeq" id="WP_137616892.1">
    <property type="nucleotide sequence ID" value="NZ_BJDI01000013.1"/>
</dbReference>
<keyword evidence="2" id="KW-1003">Cell membrane</keyword>
<feature type="transmembrane region" description="Helical" evidence="6">
    <location>
        <begin position="397"/>
        <end position="419"/>
    </location>
</feature>
<reference evidence="8" key="1">
    <citation type="journal article" date="2019" name="Int. J. Syst. Evol. Microbiol.">
        <title>The Global Catalogue of Microorganisms (GCM) 10K type strain sequencing project: providing services to taxonomists for standard genome sequencing and annotation.</title>
        <authorList>
            <consortium name="The Broad Institute Genomics Platform"/>
            <consortium name="The Broad Institute Genome Sequencing Center for Infectious Disease"/>
            <person name="Wu L."/>
            <person name="Ma J."/>
        </authorList>
    </citation>
    <scope>NUCLEOTIDE SEQUENCE [LARGE SCALE GENOMIC DNA]</scope>
    <source>
        <strain evidence="8">CCM 8930</strain>
    </source>
</reference>
<dbReference type="InterPro" id="IPR002797">
    <property type="entry name" value="Polysacc_synth"/>
</dbReference>
<feature type="transmembrane region" description="Helical" evidence="6">
    <location>
        <begin position="40"/>
        <end position="63"/>
    </location>
</feature>
<evidence type="ECO:0000313" key="7">
    <source>
        <dbReference type="EMBL" id="MFC6201189.1"/>
    </source>
</evidence>
<evidence type="ECO:0000313" key="8">
    <source>
        <dbReference type="Proteomes" id="UP001596171"/>
    </source>
</evidence>
<protein>
    <submittedName>
        <fullName evidence="7">Lipopolysaccharide biosynthesis protein</fullName>
    </submittedName>
</protein>
<keyword evidence="5 6" id="KW-0472">Membrane</keyword>
<feature type="transmembrane region" description="Helical" evidence="6">
    <location>
        <begin position="83"/>
        <end position="105"/>
    </location>
</feature>
<feature type="transmembrane region" description="Helical" evidence="6">
    <location>
        <begin position="311"/>
        <end position="329"/>
    </location>
</feature>
<feature type="transmembrane region" description="Helical" evidence="6">
    <location>
        <begin position="165"/>
        <end position="198"/>
    </location>
</feature>
<dbReference type="Pfam" id="PF01943">
    <property type="entry name" value="Polysacc_synt"/>
    <property type="match status" value="1"/>
</dbReference>
<feature type="transmembrane region" description="Helical" evidence="6">
    <location>
        <begin position="431"/>
        <end position="452"/>
    </location>
</feature>